<evidence type="ECO:0000256" key="4">
    <source>
        <dbReference type="ARBA" id="ARBA00023002"/>
    </source>
</evidence>
<sequence>MTSSSQIPTCVAEVVSDADVSIVMEIVSKTKTPFAIKSGGHASNPGFSSTPGVFISLAKLNHVKLASDKSSVEIGTGNRWTEVYSALDGTNVNVVGGRVSGPGVGGLTLGGGYSWLTSQYGMTCDNIISLTLVLPNGTITKVDSTKPDLFFALKGGLNRFGLVTSIVFKTVPQAHMVYGGVQFYGIDAIPDLITATNKFQQENTDPKAQVILTIDGGILPGAILITFYDGPDRPSAFDPGAFHTMMTTGLTPGFMTAVFNESIFYGTLAALHSGTFLSYDIEPFAKYGKYATDSAFPHTNSPLPLNLYFAWELESQDAFWRGIMQQSIDHLIEIAKAEGIYSTDPAYPNYALSTYSGPQIYGPTNTARLREIQDKYDPDRIMLLAGGFNI</sequence>
<keyword evidence="4" id="KW-0560">Oxidoreductase</keyword>
<keyword evidence="2" id="KW-0285">Flavoprotein</keyword>
<dbReference type="PANTHER" id="PTHR42973:SF13">
    <property type="entry name" value="FAD-BINDING PCMH-TYPE DOMAIN-CONTAINING PROTEIN"/>
    <property type="match status" value="1"/>
</dbReference>
<protein>
    <recommendedName>
        <fullName evidence="5">FAD-binding PCMH-type domain-containing protein</fullName>
    </recommendedName>
</protein>
<dbReference type="InterPro" id="IPR050416">
    <property type="entry name" value="FAD-linked_Oxidoreductase"/>
</dbReference>
<keyword evidence="3" id="KW-0274">FAD</keyword>
<evidence type="ECO:0000256" key="2">
    <source>
        <dbReference type="ARBA" id="ARBA00022630"/>
    </source>
</evidence>
<name>A0A395IZK6_9HELO</name>
<dbReference type="InterPro" id="IPR036318">
    <property type="entry name" value="FAD-bd_PCMH-like_sf"/>
</dbReference>
<evidence type="ECO:0000259" key="5">
    <source>
        <dbReference type="PROSITE" id="PS51387"/>
    </source>
</evidence>
<dbReference type="PANTHER" id="PTHR42973">
    <property type="entry name" value="BINDING OXIDOREDUCTASE, PUTATIVE (AFU_ORTHOLOGUE AFUA_1G17690)-RELATED"/>
    <property type="match status" value="1"/>
</dbReference>
<dbReference type="OrthoDB" id="2151789at2759"/>
<evidence type="ECO:0000256" key="1">
    <source>
        <dbReference type="ARBA" id="ARBA00005466"/>
    </source>
</evidence>
<evidence type="ECO:0000313" key="7">
    <source>
        <dbReference type="Proteomes" id="UP000249056"/>
    </source>
</evidence>
<dbReference type="GO" id="GO:0071949">
    <property type="term" value="F:FAD binding"/>
    <property type="evidence" value="ECO:0007669"/>
    <property type="project" value="InterPro"/>
</dbReference>
<gene>
    <name evidence="6" type="ORF">DID88_005350</name>
</gene>
<dbReference type="PROSITE" id="PS51387">
    <property type="entry name" value="FAD_PCMH"/>
    <property type="match status" value="1"/>
</dbReference>
<reference evidence="6 7" key="1">
    <citation type="submission" date="2018-06" db="EMBL/GenBank/DDBJ databases">
        <title>Genome Sequence of the Brown Rot Fungal Pathogen Monilinia fructigena.</title>
        <authorList>
            <person name="Landi L."/>
            <person name="De Miccolis Angelini R.M."/>
            <person name="Pollastro S."/>
            <person name="Abate D."/>
            <person name="Faretra F."/>
            <person name="Romanazzi G."/>
        </authorList>
    </citation>
    <scope>NUCLEOTIDE SEQUENCE [LARGE SCALE GENOMIC DNA]</scope>
    <source>
        <strain evidence="6 7">Mfrg269</strain>
    </source>
</reference>
<dbReference type="Gene3D" id="3.40.462.20">
    <property type="match status" value="1"/>
</dbReference>
<feature type="domain" description="FAD-binding PCMH-type" evidence="5">
    <location>
        <begin position="4"/>
        <end position="173"/>
    </location>
</feature>
<dbReference type="Proteomes" id="UP000249056">
    <property type="component" value="Unassembled WGS sequence"/>
</dbReference>
<dbReference type="GO" id="GO:0016491">
    <property type="term" value="F:oxidoreductase activity"/>
    <property type="evidence" value="ECO:0007669"/>
    <property type="project" value="UniProtKB-KW"/>
</dbReference>
<dbReference type="Pfam" id="PF01565">
    <property type="entry name" value="FAD_binding_4"/>
    <property type="match status" value="1"/>
</dbReference>
<dbReference type="InterPro" id="IPR016169">
    <property type="entry name" value="FAD-bd_PCMH_sub2"/>
</dbReference>
<organism evidence="6 7">
    <name type="scientific">Monilinia fructigena</name>
    <dbReference type="NCBI Taxonomy" id="38457"/>
    <lineage>
        <taxon>Eukaryota</taxon>
        <taxon>Fungi</taxon>
        <taxon>Dikarya</taxon>
        <taxon>Ascomycota</taxon>
        <taxon>Pezizomycotina</taxon>
        <taxon>Leotiomycetes</taxon>
        <taxon>Helotiales</taxon>
        <taxon>Sclerotiniaceae</taxon>
        <taxon>Monilinia</taxon>
    </lineage>
</organism>
<dbReference type="SUPFAM" id="SSF56176">
    <property type="entry name" value="FAD-binding/transporter-associated domain-like"/>
    <property type="match status" value="1"/>
</dbReference>
<proteinExistence type="inferred from homology"/>
<comment type="caution">
    <text evidence="6">The sequence shown here is derived from an EMBL/GenBank/DDBJ whole genome shotgun (WGS) entry which is preliminary data.</text>
</comment>
<dbReference type="InterPro" id="IPR016166">
    <property type="entry name" value="FAD-bd_PCMH"/>
</dbReference>
<dbReference type="InterPro" id="IPR006094">
    <property type="entry name" value="Oxid_FAD_bind_N"/>
</dbReference>
<keyword evidence="7" id="KW-1185">Reference proteome</keyword>
<comment type="similarity">
    <text evidence="1">Belongs to the oxygen-dependent FAD-linked oxidoreductase family.</text>
</comment>
<accession>A0A395IZK6</accession>
<dbReference type="AlphaFoldDB" id="A0A395IZK6"/>
<dbReference type="EMBL" id="QKRW01000009">
    <property type="protein sequence ID" value="RAL65682.1"/>
    <property type="molecule type" value="Genomic_DNA"/>
</dbReference>
<evidence type="ECO:0000313" key="6">
    <source>
        <dbReference type="EMBL" id="RAL65682.1"/>
    </source>
</evidence>
<dbReference type="Gene3D" id="3.30.465.10">
    <property type="match status" value="2"/>
</dbReference>
<evidence type="ECO:0000256" key="3">
    <source>
        <dbReference type="ARBA" id="ARBA00022827"/>
    </source>
</evidence>